<gene>
    <name evidence="1" type="ORF">GKQ77_00640</name>
</gene>
<evidence type="ECO:0000313" key="1">
    <source>
        <dbReference type="EMBL" id="MBW5420091.1"/>
    </source>
</evidence>
<comment type="caution">
    <text evidence="1">The sequence shown here is derived from an EMBL/GenBank/DDBJ whole genome shotgun (WGS) entry which is preliminary data.</text>
</comment>
<dbReference type="RefSeq" id="WP_219686599.1">
    <property type="nucleotide sequence ID" value="NZ_WMBF01000002.1"/>
</dbReference>
<reference evidence="1 2" key="1">
    <citation type="submission" date="2019-11" db="EMBL/GenBank/DDBJ databases">
        <authorList>
            <person name="Ay H."/>
        </authorList>
    </citation>
    <scope>NUCLEOTIDE SEQUENCE [LARGE SCALE GENOMIC DNA]</scope>
    <source>
        <strain evidence="1 2">BG9H</strain>
    </source>
</reference>
<protein>
    <submittedName>
        <fullName evidence="1">Uncharacterized protein</fullName>
    </submittedName>
</protein>
<dbReference type="Proteomes" id="UP001197114">
    <property type="component" value="Unassembled WGS sequence"/>
</dbReference>
<sequence length="52" mass="5412">MTRHLNRRAPVDQAAVIAAEAEGFLIAATAIAKKRAAERSSCVPALSARPGP</sequence>
<name>A0ABS6YFA5_9ACTN</name>
<proteinExistence type="predicted"/>
<accession>A0ABS6YFA5</accession>
<organism evidence="1 2">
    <name type="scientific">Streptomyces anatolicus</name>
    <dbReference type="NCBI Taxonomy" id="2675858"/>
    <lineage>
        <taxon>Bacteria</taxon>
        <taxon>Bacillati</taxon>
        <taxon>Actinomycetota</taxon>
        <taxon>Actinomycetes</taxon>
        <taxon>Kitasatosporales</taxon>
        <taxon>Streptomycetaceae</taxon>
        <taxon>Streptomyces</taxon>
    </lineage>
</organism>
<dbReference type="EMBL" id="WMBF01000002">
    <property type="protein sequence ID" value="MBW5420091.1"/>
    <property type="molecule type" value="Genomic_DNA"/>
</dbReference>
<keyword evidence="2" id="KW-1185">Reference proteome</keyword>
<evidence type="ECO:0000313" key="2">
    <source>
        <dbReference type="Proteomes" id="UP001197114"/>
    </source>
</evidence>